<name>A0A4Q4N8I5_ALTAL</name>
<sequence>MTDSEVIFVHESVNRLLREIRLICIVPEADGPIKCKLKRVTLQSNKTPEYRALSYTWGAPDPVQKIAVNNQSFLVRQNLYNFLKAFRARLYQFQDCSNYENET</sequence>
<accession>A0A4Q4N8I5</accession>
<dbReference type="EMBL" id="PDXD01000029">
    <property type="protein sequence ID" value="RYN71855.1"/>
    <property type="molecule type" value="Genomic_DNA"/>
</dbReference>
<dbReference type="InterPro" id="IPR052895">
    <property type="entry name" value="HetReg/Transcr_Mod"/>
</dbReference>
<comment type="caution">
    <text evidence="1">The sequence shown here is derived from an EMBL/GenBank/DDBJ whole genome shotgun (WGS) entry which is preliminary data.</text>
</comment>
<gene>
    <name evidence="1" type="ORF">AA0117_g9124</name>
</gene>
<organism evidence="1 2">
    <name type="scientific">Alternaria alternata</name>
    <name type="common">Alternaria rot fungus</name>
    <name type="synonym">Torula alternata</name>
    <dbReference type="NCBI Taxonomy" id="5599"/>
    <lineage>
        <taxon>Eukaryota</taxon>
        <taxon>Fungi</taxon>
        <taxon>Dikarya</taxon>
        <taxon>Ascomycota</taxon>
        <taxon>Pezizomycotina</taxon>
        <taxon>Dothideomycetes</taxon>
        <taxon>Pleosporomycetidae</taxon>
        <taxon>Pleosporales</taxon>
        <taxon>Pleosporineae</taxon>
        <taxon>Pleosporaceae</taxon>
        <taxon>Alternaria</taxon>
        <taxon>Alternaria sect. Alternaria</taxon>
        <taxon>Alternaria alternata complex</taxon>
    </lineage>
</organism>
<proteinExistence type="predicted"/>
<dbReference type="AlphaFoldDB" id="A0A4Q4N8I5"/>
<dbReference type="VEuPathDB" id="FungiDB:CC77DRAFT_565114"/>
<dbReference type="PANTHER" id="PTHR24148:SF73">
    <property type="entry name" value="HET DOMAIN PROTEIN (AFU_ORTHOLOGUE AFUA_8G01020)"/>
    <property type="match status" value="1"/>
</dbReference>
<dbReference type="PANTHER" id="PTHR24148">
    <property type="entry name" value="ANKYRIN REPEAT DOMAIN-CONTAINING PROTEIN 39 HOMOLOG-RELATED"/>
    <property type="match status" value="1"/>
</dbReference>
<dbReference type="Proteomes" id="UP000291422">
    <property type="component" value="Unassembled WGS sequence"/>
</dbReference>
<evidence type="ECO:0000313" key="2">
    <source>
        <dbReference type="Proteomes" id="UP000291422"/>
    </source>
</evidence>
<evidence type="ECO:0000313" key="1">
    <source>
        <dbReference type="EMBL" id="RYN71855.1"/>
    </source>
</evidence>
<reference evidence="2" key="1">
    <citation type="journal article" date="2019" name="bioRxiv">
        <title>Genomics, evolutionary history and diagnostics of the Alternaria alternata species group including apple and Asian pear pathotypes.</title>
        <authorList>
            <person name="Armitage A.D."/>
            <person name="Cockerton H.M."/>
            <person name="Sreenivasaprasad S."/>
            <person name="Woodhall J.W."/>
            <person name="Lane C.R."/>
            <person name="Harrison R.J."/>
            <person name="Clarkson J.P."/>
        </authorList>
    </citation>
    <scope>NUCLEOTIDE SEQUENCE [LARGE SCALE GENOMIC DNA]</scope>
    <source>
        <strain evidence="2">FERA 1177</strain>
    </source>
</reference>
<protein>
    <submittedName>
        <fullName evidence="1">Uncharacterized protein</fullName>
    </submittedName>
</protein>